<feature type="region of interest" description="Disordered" evidence="1">
    <location>
        <begin position="521"/>
        <end position="542"/>
    </location>
</feature>
<evidence type="ECO:0000313" key="3">
    <source>
        <dbReference type="Proteomes" id="UP000050416"/>
    </source>
</evidence>
<dbReference type="Gene3D" id="3.40.50.1820">
    <property type="entry name" value="alpha/beta hydrolase"/>
    <property type="match status" value="1"/>
</dbReference>
<comment type="caution">
    <text evidence="2">The sequence shown here is derived from an EMBL/GenBank/DDBJ whole genome shotgun (WGS) entry which is preliminary data.</text>
</comment>
<dbReference type="Proteomes" id="UP000050416">
    <property type="component" value="Unassembled WGS sequence"/>
</dbReference>
<proteinExistence type="predicted"/>
<dbReference type="OrthoDB" id="9814331at2"/>
<accession>A0A0N8KL31</accession>
<sequence>MSCNEDCQCRPGVVALVFVPGIMGTRLKNRRSGSSVWDPAAGAAFEGPSGAAIEIKAQREQEMADARAEDDDEKLEAIGKWFRRRWIGVKERGDGLVERGRTARRYVGVVPRVSDFVFAGPVKRKQLLVNGDAKRRGTPVVERDDDLLEVDEGADDYFRTYTAVPPAQIDEKRQHGWGEVHWDSYGPFLKFLENKARTLSRLYPGLRFPVFAVGYNWMLSNEAAGERLKNRIGDFRQQIVDQDERGIGPADVKFLVISHSMGGYASRAGFSIAGLESEVEAVIHGAMPTHGSPATYKKFRAGESGAAKLVLGKNAADVTSILGFCQGGLELLPNQLYRTADNQAEWLYLRSGDQEPEMMDIGVGSSVFDFYSRFDVWYRMIQPELLAPEIGSACSEGNQLDDYEFAMDLRLKECSDFHQTLADSFHNTTTLVYSNNDNDLSFDRCTWDGGEVSDGERDEWQVYRNENHAVFFGDGTVSLYGPQEKQRHEAVVDAWLEQAKYEYHPPPPPQANTTEYKLQSETAPGDGTVHAGAGDHPRSAGGLKRLGLPATEEHQGFFNCPDVRDLVMGELQILLPDIHRKLGG</sequence>
<evidence type="ECO:0008006" key="4">
    <source>
        <dbReference type="Google" id="ProtNLM"/>
    </source>
</evidence>
<evidence type="ECO:0000256" key="1">
    <source>
        <dbReference type="SAM" id="MobiDB-lite"/>
    </source>
</evidence>
<organism evidence="2 3">
    <name type="scientific">Marinobacter excellens HL-55</name>
    <dbReference type="NCBI Taxonomy" id="1305731"/>
    <lineage>
        <taxon>Bacteria</taxon>
        <taxon>Pseudomonadati</taxon>
        <taxon>Pseudomonadota</taxon>
        <taxon>Gammaproteobacteria</taxon>
        <taxon>Pseudomonadales</taxon>
        <taxon>Marinobacteraceae</taxon>
        <taxon>Marinobacter</taxon>
    </lineage>
</organism>
<gene>
    <name evidence="2" type="ORF">HLUCCX14_04035</name>
</gene>
<protein>
    <recommendedName>
        <fullName evidence="4">PGAP1-like protein</fullName>
    </recommendedName>
</protein>
<name>A0A0N8KL31_9GAMM</name>
<dbReference type="STRING" id="1305731.GCA_000934705_03519"/>
<dbReference type="EMBL" id="LJZQ01000004">
    <property type="protein sequence ID" value="KPQ29802.1"/>
    <property type="molecule type" value="Genomic_DNA"/>
</dbReference>
<evidence type="ECO:0000313" key="2">
    <source>
        <dbReference type="EMBL" id="KPQ29802.1"/>
    </source>
</evidence>
<dbReference type="AlphaFoldDB" id="A0A0N8KL31"/>
<reference evidence="2 3" key="1">
    <citation type="submission" date="2015-09" db="EMBL/GenBank/DDBJ databases">
        <title>Identification and resolution of microdiversity through metagenomic sequencing of parallel consortia.</title>
        <authorList>
            <person name="Nelson W.C."/>
            <person name="Romine M.F."/>
            <person name="Lindemann S.R."/>
        </authorList>
    </citation>
    <scope>NUCLEOTIDE SEQUENCE [LARGE SCALE GENOMIC DNA]</scope>
    <source>
        <strain evidence="2">HL-55</strain>
    </source>
</reference>
<dbReference type="SUPFAM" id="SSF53474">
    <property type="entry name" value="alpha/beta-Hydrolases"/>
    <property type="match status" value="1"/>
</dbReference>
<dbReference type="InterPro" id="IPR029058">
    <property type="entry name" value="AB_hydrolase_fold"/>
</dbReference>
<dbReference type="PATRIC" id="fig|1305731.5.peg.2903"/>